<sequence length="481" mass="53092">MKIVNNTFRYFIFTLGVLSLAVIQSCRQELDINKDPNNPTDVPIYTLLTSSQVNMGYIMGGEATRMPASIVQYYGGHRGQPLDYSRYNITSSSADGLWRNVYDALMDLREIQDKGIKSGDQIYVGISQVLQAYVFSVTTDIFGDIPFSTALQGTGNITPVYDKQETIYTALIKMIEDGIVNINSLAGMKPGTDDVIYNGNTDNWIRFGNSLKLRLLNHLSKRSPGGSAAFLATNPALIEASATNAVVNFGTAASNANPIYQFDVLSGRKDNAVASTIVDKMKLLKDPRIDVYFKKVVNNGAGFQGQYRGNIPGQDTDDSGENLFSRVGSAYASTDSPVVLMSAAEVNFIKSEIYFRSGDNVKSKDSYVAAITQDFTALGIVNKAPAYIGSSRVAYNNSLERIMEQKWITMFQGAYESWVDWRRTGFPVFTTIPSFNMTGNTIPRRLSYPQIEINVNTSSLQNGPGIPVPFESLKAKVWWDQ</sequence>
<accession>A0AAQ1PJL7</accession>
<gene>
    <name evidence="1" type="ORF">ATB95_15720</name>
</gene>
<evidence type="ECO:0008006" key="3">
    <source>
        <dbReference type="Google" id="ProtNLM"/>
    </source>
</evidence>
<evidence type="ECO:0000313" key="2">
    <source>
        <dbReference type="Proteomes" id="UP000064412"/>
    </source>
</evidence>
<dbReference type="Gene3D" id="1.25.40.390">
    <property type="match status" value="1"/>
</dbReference>
<evidence type="ECO:0000313" key="1">
    <source>
        <dbReference type="EMBL" id="KUY15544.1"/>
    </source>
</evidence>
<dbReference type="PROSITE" id="PS51257">
    <property type="entry name" value="PROKAR_LIPOPROTEIN"/>
    <property type="match status" value="1"/>
</dbReference>
<dbReference type="AlphaFoldDB" id="A0AAQ1PJL7"/>
<name>A0AAQ1PJL7_ELIMR</name>
<dbReference type="RefSeq" id="WP_059345657.1">
    <property type="nucleotide sequence ID" value="NZ_CP140570.1"/>
</dbReference>
<comment type="caution">
    <text evidence="1">The sequence shown here is derived from an EMBL/GenBank/DDBJ whole genome shotgun (WGS) entry which is preliminary data.</text>
</comment>
<dbReference type="Pfam" id="PF12771">
    <property type="entry name" value="SusD-like_2"/>
    <property type="match status" value="1"/>
</dbReference>
<proteinExistence type="predicted"/>
<dbReference type="InterPro" id="IPR041662">
    <property type="entry name" value="SusD-like_2"/>
</dbReference>
<reference evidence="1 2" key="1">
    <citation type="submission" date="2015-11" db="EMBL/GenBank/DDBJ databases">
        <authorList>
            <person name="Nicholson A.C."/>
            <person name="Humrighouse B.W."/>
            <person name="Graziano J."/>
            <person name="Lasker B."/>
            <person name="Whitney A.M."/>
            <person name="Mcquiston J.R."/>
        </authorList>
    </citation>
    <scope>NUCLEOTIDE SEQUENCE [LARGE SCALE GENOMIC DNA]</scope>
    <source>
        <strain evidence="1 2">G4071</strain>
    </source>
</reference>
<dbReference type="SUPFAM" id="SSF48452">
    <property type="entry name" value="TPR-like"/>
    <property type="match status" value="1"/>
</dbReference>
<organism evidence="1 2">
    <name type="scientific">Elizabethkingia miricola</name>
    <name type="common">Chryseobacterium miricola</name>
    <dbReference type="NCBI Taxonomy" id="172045"/>
    <lineage>
        <taxon>Bacteria</taxon>
        <taxon>Pseudomonadati</taxon>
        <taxon>Bacteroidota</taxon>
        <taxon>Flavobacteriia</taxon>
        <taxon>Flavobacteriales</taxon>
        <taxon>Weeksellaceae</taxon>
        <taxon>Elizabethkingia</taxon>
    </lineage>
</organism>
<dbReference type="Proteomes" id="UP000064412">
    <property type="component" value="Unassembled WGS sequence"/>
</dbReference>
<protein>
    <recommendedName>
        <fullName evidence="3">SusD/RagB family nutrient-binding outer membrane lipoprotein</fullName>
    </recommendedName>
</protein>
<dbReference type="InterPro" id="IPR011990">
    <property type="entry name" value="TPR-like_helical_dom_sf"/>
</dbReference>
<dbReference type="EMBL" id="LNOI01000008">
    <property type="protein sequence ID" value="KUY15544.1"/>
    <property type="molecule type" value="Genomic_DNA"/>
</dbReference>